<dbReference type="Gene3D" id="3.40.50.300">
    <property type="entry name" value="P-loop containing nucleotide triphosphate hydrolases"/>
    <property type="match status" value="1"/>
</dbReference>
<dbReference type="InterPro" id="IPR002182">
    <property type="entry name" value="NB-ARC"/>
</dbReference>
<accession>A0A9W8RXZ2</accession>
<dbReference type="OrthoDB" id="1658288at2759"/>
<dbReference type="PANTHER" id="PTHR35205:SF1">
    <property type="entry name" value="ZU5 DOMAIN-CONTAINING PROTEIN"/>
    <property type="match status" value="1"/>
</dbReference>
<proteinExistence type="predicted"/>
<feature type="domain" description="NB-ARC" evidence="1">
    <location>
        <begin position="244"/>
        <end position="422"/>
    </location>
</feature>
<evidence type="ECO:0000313" key="3">
    <source>
        <dbReference type="Proteomes" id="UP001152049"/>
    </source>
</evidence>
<name>A0A9W8RXZ2_9HYPO</name>
<comment type="caution">
    <text evidence="2">The sequence shown here is derived from an EMBL/GenBank/DDBJ whole genome shotgun (WGS) entry which is preliminary data.</text>
</comment>
<dbReference type="AlphaFoldDB" id="A0A9W8RXZ2"/>
<keyword evidence="3" id="KW-1185">Reference proteome</keyword>
<protein>
    <recommendedName>
        <fullName evidence="1">NB-ARC domain-containing protein</fullName>
    </recommendedName>
</protein>
<dbReference type="PANTHER" id="PTHR35205">
    <property type="entry name" value="NB-ARC AND TPR DOMAIN PROTEIN"/>
    <property type="match status" value="1"/>
</dbReference>
<dbReference type="GO" id="GO:0043531">
    <property type="term" value="F:ADP binding"/>
    <property type="evidence" value="ECO:0007669"/>
    <property type="project" value="InterPro"/>
</dbReference>
<dbReference type="Proteomes" id="UP001152049">
    <property type="component" value="Unassembled WGS sequence"/>
</dbReference>
<organism evidence="2 3">
    <name type="scientific">Fusarium torreyae</name>
    <dbReference type="NCBI Taxonomy" id="1237075"/>
    <lineage>
        <taxon>Eukaryota</taxon>
        <taxon>Fungi</taxon>
        <taxon>Dikarya</taxon>
        <taxon>Ascomycota</taxon>
        <taxon>Pezizomycotina</taxon>
        <taxon>Sordariomycetes</taxon>
        <taxon>Hypocreomycetidae</taxon>
        <taxon>Hypocreales</taxon>
        <taxon>Nectriaceae</taxon>
        <taxon>Fusarium</taxon>
    </lineage>
</organism>
<dbReference type="SUPFAM" id="SSF52540">
    <property type="entry name" value="P-loop containing nucleoside triphosphate hydrolases"/>
    <property type="match status" value="1"/>
</dbReference>
<gene>
    <name evidence="2" type="ORF">NW762_008907</name>
</gene>
<evidence type="ECO:0000259" key="1">
    <source>
        <dbReference type="Pfam" id="PF00931"/>
    </source>
</evidence>
<reference evidence="2" key="1">
    <citation type="submission" date="2022-09" db="EMBL/GenBank/DDBJ databases">
        <title>Fusarium specimens isolated from Avocado Roots.</title>
        <authorList>
            <person name="Stajich J."/>
            <person name="Roper C."/>
            <person name="Heimlech-Rivalta G."/>
        </authorList>
    </citation>
    <scope>NUCLEOTIDE SEQUENCE</scope>
    <source>
        <strain evidence="2">CF00136</strain>
    </source>
</reference>
<sequence>MISIIKLSAEQQPSFLADLNRNPLKDVSLQCTYDDGTQTQITLDRHFHGFTQLYSTRDDRPVAADIVAITGMDGHAYGSWMSREGNGVMWLRDFLSRDMPHCRTMIYGYHSKLLALNLSQLKEYGRLFMEEIEKIRSTKEMEDGRWRRTGSPVLKVAEASATLQLPTFRERKIPVNANHSDMVKFSSPADVTYTSALKILREFVRDAPRVVESRYNPPNTATKAAINIPFYRSANFLGREDILDRLEDIFNSAQHHRRAALIGMGGMGKSTIAINYAARLRKQNPSTSMFWVDASTATSFDQSYIEIADLLRIEGRDEPEVNINRLVYDYLSNENNGKWLMILDNADGKVVSTTDTVKNGHIRQSPTPSSFIPRGQHGSILTTSRDRGVASELIGLGSSIITVSSLDELNSLQLLRERSGDKDSPDDDALFLIRSLDKMPLVITQAAAFISSSASSITRYNAAYRKRLQDL</sequence>
<evidence type="ECO:0000313" key="2">
    <source>
        <dbReference type="EMBL" id="KAJ4256811.1"/>
    </source>
</evidence>
<dbReference type="EMBL" id="JAOQAZ010000018">
    <property type="protein sequence ID" value="KAJ4256811.1"/>
    <property type="molecule type" value="Genomic_DNA"/>
</dbReference>
<dbReference type="Pfam" id="PF00931">
    <property type="entry name" value="NB-ARC"/>
    <property type="match status" value="1"/>
</dbReference>
<dbReference type="InterPro" id="IPR027417">
    <property type="entry name" value="P-loop_NTPase"/>
</dbReference>